<feature type="domain" description="Methyltransferase" evidence="1">
    <location>
        <begin position="126"/>
        <end position="224"/>
    </location>
</feature>
<organism evidence="2 3">
    <name type="scientific">Ktedonospora formicarum</name>
    <dbReference type="NCBI Taxonomy" id="2778364"/>
    <lineage>
        <taxon>Bacteria</taxon>
        <taxon>Bacillati</taxon>
        <taxon>Chloroflexota</taxon>
        <taxon>Ktedonobacteria</taxon>
        <taxon>Ktedonobacterales</taxon>
        <taxon>Ktedonobacteraceae</taxon>
        <taxon>Ktedonospora</taxon>
    </lineage>
</organism>
<dbReference type="CDD" id="cd02440">
    <property type="entry name" value="AdoMet_MTases"/>
    <property type="match status" value="1"/>
</dbReference>
<dbReference type="EMBL" id="BNJF01000003">
    <property type="protein sequence ID" value="GHO48130.1"/>
    <property type="molecule type" value="Genomic_DNA"/>
</dbReference>
<dbReference type="PANTHER" id="PTHR43591">
    <property type="entry name" value="METHYLTRANSFERASE"/>
    <property type="match status" value="1"/>
</dbReference>
<keyword evidence="3" id="KW-1185">Reference proteome</keyword>
<dbReference type="Pfam" id="PF13649">
    <property type="entry name" value="Methyltransf_25"/>
    <property type="match status" value="1"/>
</dbReference>
<evidence type="ECO:0000313" key="3">
    <source>
        <dbReference type="Proteomes" id="UP000612362"/>
    </source>
</evidence>
<protein>
    <recommendedName>
        <fullName evidence="1">Methyltransferase domain-containing protein</fullName>
    </recommendedName>
</protein>
<sequence length="320" mass="35416">MRFCHAGHKKAQKPIVPLKAMRYTRQAQLSARLSTYSLSENLNACASRGSGAVPSNEGWFSHKTLALSPAEVRVQKGKETIARTIYYDQIAKKWHRLTGYHGGPFKRYVLNDRILQQIPGIAGNAILELGAGNGYFVPMLLRRFSGQLPSRLVITDQSSEQLDIAQSNFFIDGAEYEILDVSDPFPFPDQSFHLILASMLFNELITRNLEQALKECSRVLAKGGQLIAAVPHPDFVHSLSKKGALTDFGHGLFAMPGAGGLRLPVSRRPLVTYLKAMQDSGFIVETEDLYPDEKTLNEKSGLTISARKPLGLLFKCSLPE</sequence>
<gene>
    <name evidence="2" type="ORF">KSX_62930</name>
</gene>
<accession>A0A8J3MUE6</accession>
<reference evidence="2" key="1">
    <citation type="submission" date="2020-10" db="EMBL/GenBank/DDBJ databases">
        <title>Taxonomic study of unclassified bacteria belonging to the class Ktedonobacteria.</title>
        <authorList>
            <person name="Yabe S."/>
            <person name="Wang C.M."/>
            <person name="Zheng Y."/>
            <person name="Sakai Y."/>
            <person name="Cavaletti L."/>
            <person name="Monciardini P."/>
            <person name="Donadio S."/>
        </authorList>
    </citation>
    <scope>NUCLEOTIDE SEQUENCE</scope>
    <source>
        <strain evidence="2">SOSP1-1</strain>
    </source>
</reference>
<comment type="caution">
    <text evidence="2">The sequence shown here is derived from an EMBL/GenBank/DDBJ whole genome shotgun (WGS) entry which is preliminary data.</text>
</comment>
<dbReference type="InterPro" id="IPR041698">
    <property type="entry name" value="Methyltransf_25"/>
</dbReference>
<dbReference type="AlphaFoldDB" id="A0A8J3MUE6"/>
<evidence type="ECO:0000259" key="1">
    <source>
        <dbReference type="Pfam" id="PF13649"/>
    </source>
</evidence>
<dbReference type="SUPFAM" id="SSF53335">
    <property type="entry name" value="S-adenosyl-L-methionine-dependent methyltransferases"/>
    <property type="match status" value="1"/>
</dbReference>
<name>A0A8J3MUE6_9CHLR</name>
<proteinExistence type="predicted"/>
<dbReference type="InterPro" id="IPR029063">
    <property type="entry name" value="SAM-dependent_MTases_sf"/>
</dbReference>
<dbReference type="Proteomes" id="UP000612362">
    <property type="component" value="Unassembled WGS sequence"/>
</dbReference>
<dbReference type="Gene3D" id="3.40.50.150">
    <property type="entry name" value="Vaccinia Virus protein VP39"/>
    <property type="match status" value="1"/>
</dbReference>
<evidence type="ECO:0000313" key="2">
    <source>
        <dbReference type="EMBL" id="GHO48130.1"/>
    </source>
</evidence>